<comment type="caution">
    <text evidence="1">The sequence shown here is derived from an EMBL/GenBank/DDBJ whole genome shotgun (WGS) entry which is preliminary data.</text>
</comment>
<organism evidence="1 2">
    <name type="scientific">Brachionus plicatilis</name>
    <name type="common">Marine rotifer</name>
    <name type="synonym">Brachionus muelleri</name>
    <dbReference type="NCBI Taxonomy" id="10195"/>
    <lineage>
        <taxon>Eukaryota</taxon>
        <taxon>Metazoa</taxon>
        <taxon>Spiralia</taxon>
        <taxon>Gnathifera</taxon>
        <taxon>Rotifera</taxon>
        <taxon>Eurotatoria</taxon>
        <taxon>Monogononta</taxon>
        <taxon>Pseudotrocha</taxon>
        <taxon>Ploima</taxon>
        <taxon>Brachionidae</taxon>
        <taxon>Brachionus</taxon>
    </lineage>
</organism>
<gene>
    <name evidence="1" type="ORF">BpHYR1_024931</name>
</gene>
<dbReference type="EMBL" id="REGN01001361">
    <property type="protein sequence ID" value="RNA35217.1"/>
    <property type="molecule type" value="Genomic_DNA"/>
</dbReference>
<reference evidence="1 2" key="1">
    <citation type="journal article" date="2018" name="Sci. Rep.">
        <title>Genomic signatures of local adaptation to the degree of environmental predictability in rotifers.</title>
        <authorList>
            <person name="Franch-Gras L."/>
            <person name="Hahn C."/>
            <person name="Garcia-Roger E.M."/>
            <person name="Carmona M.J."/>
            <person name="Serra M."/>
            <person name="Gomez A."/>
        </authorList>
    </citation>
    <scope>NUCLEOTIDE SEQUENCE [LARGE SCALE GENOMIC DNA]</scope>
    <source>
        <strain evidence="1">HYR1</strain>
    </source>
</reference>
<keyword evidence="2" id="KW-1185">Reference proteome</keyword>
<sequence length="60" mass="7283">MQQIVKNAKFKLFFYSISFEQFNQKNFIIAFISISFFIFDKLKNSNKNKNKLVKLIENRQ</sequence>
<protein>
    <submittedName>
        <fullName evidence="1">Uncharacterized protein</fullName>
    </submittedName>
</protein>
<accession>A0A3M7SHY0</accession>
<evidence type="ECO:0000313" key="1">
    <source>
        <dbReference type="EMBL" id="RNA35217.1"/>
    </source>
</evidence>
<dbReference type="AlphaFoldDB" id="A0A3M7SHY0"/>
<dbReference type="Proteomes" id="UP000276133">
    <property type="component" value="Unassembled WGS sequence"/>
</dbReference>
<name>A0A3M7SHY0_BRAPC</name>
<proteinExistence type="predicted"/>
<evidence type="ECO:0000313" key="2">
    <source>
        <dbReference type="Proteomes" id="UP000276133"/>
    </source>
</evidence>